<accession>A0A1Q8VAZ1</accession>
<dbReference type="Proteomes" id="UP000186857">
    <property type="component" value="Unassembled WGS sequence"/>
</dbReference>
<organism evidence="1 2">
    <name type="scientific">Actinomyces oris</name>
    <dbReference type="NCBI Taxonomy" id="544580"/>
    <lineage>
        <taxon>Bacteria</taxon>
        <taxon>Bacillati</taxon>
        <taxon>Actinomycetota</taxon>
        <taxon>Actinomycetes</taxon>
        <taxon>Actinomycetales</taxon>
        <taxon>Actinomycetaceae</taxon>
        <taxon>Actinomyces</taxon>
    </lineage>
</organism>
<name>A0A1Q8VAZ1_9ACTO</name>
<dbReference type="AlphaFoldDB" id="A0A1Q8VAZ1"/>
<evidence type="ECO:0000313" key="1">
    <source>
        <dbReference type="EMBL" id="OLO45258.1"/>
    </source>
</evidence>
<reference evidence="1 2" key="1">
    <citation type="submission" date="2016-12" db="EMBL/GenBank/DDBJ databases">
        <title>Genomic Comparison of strains in the 'Actinomyces naeslundii' Group.</title>
        <authorList>
            <person name="Mughal S.R."/>
            <person name="Do T."/>
            <person name="Gilbert S.C."/>
            <person name="Witherden E.A."/>
            <person name="Didelot X."/>
            <person name="Beighton D."/>
        </authorList>
    </citation>
    <scope>NUCLEOTIDE SEQUENCE [LARGE SCALE GENOMIC DNA]</scope>
    <source>
        <strain evidence="1 2">CCUG 33920</strain>
    </source>
</reference>
<comment type="caution">
    <text evidence="1">The sequence shown here is derived from an EMBL/GenBank/DDBJ whole genome shotgun (WGS) entry which is preliminary data.</text>
</comment>
<gene>
    <name evidence="1" type="ORF">BKH29_04180</name>
</gene>
<proteinExistence type="predicted"/>
<protein>
    <submittedName>
        <fullName evidence="1">Uncharacterized protein</fullName>
    </submittedName>
</protein>
<dbReference type="EMBL" id="MSKJ01000008">
    <property type="protein sequence ID" value="OLO45258.1"/>
    <property type="molecule type" value="Genomic_DNA"/>
</dbReference>
<evidence type="ECO:0000313" key="2">
    <source>
        <dbReference type="Proteomes" id="UP000186857"/>
    </source>
</evidence>
<sequence>MYSEVERRLANKTEVTLIGAIYTGDGNRVTELTCMDGTHRSFTYIPKHNNQVAMERKKRDYLSEVKKDITTTMKSLNHENKQRGDFRSLLTWTKDRVKSQGTGDVNIILWSNFLSNGTDCLNIADAAPASSELAKEIVQRCADQQLLPSFGETKMSVLGAGNVSDPAVTTFSTQLAAEFCSRLSKHCVVAQKEE</sequence>